<sequence length="147" mass="16272">MTQPDPTAITPPGDVTAQLLAAMVRVLSGRPSTARAGDLTITAVAVESGLKRHYLTHKHPELKDLFYQLRDHHHNPVKTDAAQLKSDIEDLRRRLGDANDQRRKWKATAETFARAIQVLTLENDRLRQNQPAGARVTTISALPNPAS</sequence>
<organism evidence="2 3">
    <name type="scientific">Mycolicibacterium wolinskyi</name>
    <dbReference type="NCBI Taxonomy" id="59750"/>
    <lineage>
        <taxon>Bacteria</taxon>
        <taxon>Bacillati</taxon>
        <taxon>Actinomycetota</taxon>
        <taxon>Actinomycetes</taxon>
        <taxon>Mycobacteriales</taxon>
        <taxon>Mycobacteriaceae</taxon>
        <taxon>Mycolicibacterium</taxon>
    </lineage>
</organism>
<evidence type="ECO:0000256" key="1">
    <source>
        <dbReference type="SAM" id="Coils"/>
    </source>
</evidence>
<gene>
    <name evidence="2" type="ORF">AWC31_27345</name>
</gene>
<dbReference type="OrthoDB" id="7472701at2"/>
<dbReference type="RefSeq" id="WP_085145289.1">
    <property type="nucleotide sequence ID" value="NZ_JACKUA010000026.1"/>
</dbReference>
<accession>A0A1X2F8W8</accession>
<evidence type="ECO:0000313" key="2">
    <source>
        <dbReference type="EMBL" id="ORX14866.1"/>
    </source>
</evidence>
<protein>
    <submittedName>
        <fullName evidence="2">Uncharacterized protein</fullName>
    </submittedName>
</protein>
<feature type="coiled-coil region" evidence="1">
    <location>
        <begin position="81"/>
        <end position="108"/>
    </location>
</feature>
<name>A0A1X2F8W8_9MYCO</name>
<evidence type="ECO:0000313" key="3">
    <source>
        <dbReference type="Proteomes" id="UP000193964"/>
    </source>
</evidence>
<dbReference type="Proteomes" id="UP000193964">
    <property type="component" value="Unassembled WGS sequence"/>
</dbReference>
<dbReference type="AlphaFoldDB" id="A0A1X2F8W8"/>
<keyword evidence="1" id="KW-0175">Coiled coil</keyword>
<dbReference type="EMBL" id="LQQA01000015">
    <property type="protein sequence ID" value="ORX14866.1"/>
    <property type="molecule type" value="Genomic_DNA"/>
</dbReference>
<reference evidence="2 3" key="1">
    <citation type="submission" date="2016-01" db="EMBL/GenBank/DDBJ databases">
        <title>The new phylogeny of the genus Mycobacterium.</title>
        <authorList>
            <person name="Tarcisio F."/>
            <person name="Conor M."/>
            <person name="Antonella G."/>
            <person name="Elisabetta G."/>
            <person name="Giulia F.S."/>
            <person name="Sara T."/>
            <person name="Anna F."/>
            <person name="Clotilde B."/>
            <person name="Roberto B."/>
            <person name="Veronica D.S."/>
            <person name="Fabio R."/>
            <person name="Monica P."/>
            <person name="Olivier J."/>
            <person name="Enrico T."/>
            <person name="Nicola S."/>
        </authorList>
    </citation>
    <scope>NUCLEOTIDE SEQUENCE [LARGE SCALE GENOMIC DNA]</scope>
    <source>
        <strain evidence="2 3">ATCC 700010</strain>
    </source>
</reference>
<comment type="caution">
    <text evidence="2">The sequence shown here is derived from an EMBL/GenBank/DDBJ whole genome shotgun (WGS) entry which is preliminary data.</text>
</comment>
<proteinExistence type="predicted"/>